<dbReference type="PANTHER" id="PTHR35580">
    <property type="entry name" value="CELL SURFACE GLYCOPROTEIN (S-LAYER PROTEIN)-LIKE PROTEIN"/>
    <property type="match status" value="1"/>
</dbReference>
<reference evidence="3" key="1">
    <citation type="journal article" date="2019" name="Int. J. Syst. Evol. Microbiol.">
        <title>The Global Catalogue of Microorganisms (GCM) 10K type strain sequencing project: providing services to taxonomists for standard genome sequencing and annotation.</title>
        <authorList>
            <consortium name="The Broad Institute Genomics Platform"/>
            <consortium name="The Broad Institute Genome Sequencing Center for Infectious Disease"/>
            <person name="Wu L."/>
            <person name="Ma J."/>
        </authorList>
    </citation>
    <scope>NUCLEOTIDE SEQUENCE [LARGE SCALE GENOMIC DNA]</scope>
    <source>
        <strain evidence="3">CGMCC 4.7393</strain>
    </source>
</reference>
<sequence>MPAPVSVHDDRSLEFVENKGQWPAQVKFSAEIPSGRMFLEPTGFLYVLQDPAAKAKAHNHDSGTTQPTAKSADTGKAKAHAYSVSFEGANVHSLTQGQEITPGVRNYYLGKDPKKWGSGAKGYRQVQYKSLYQGVDMALYEQNGNLKYDLHVAPGTSPAQIKLKYKGATRLSLKEGNLLIETSVGTVTEQRPVAFQVVNGQRQIVPCQYVLKGETLSFAFPEGYSTELPLVIDPVIVFSTFSGSFADNWGFTATHDSEGNMYSGGIVDNVGFPVSLGAFMMTHNGAWDISIIKYNTQVSGTASRLYATYLGGSQTDTPHSLVVNQDDELLILGTTGSNDYPTSANAFSRSFKGGTPITPLGGSGNPSYNGGSDLIVTRLSKNGEQMIASTFLGGTENDGIMAFPSGIGLSLVKNYGDQYRGDIVTDPAGNVYIASNTMSTDFPAKNGFRSQSNGGPYDAIITKLSPDLSNIVWSNYFGGSGLDAAYSIQVDKDYNVFVAGGTTSATLPGSNLGYQKSLSGNVDGFVAKINSAGNGVLATSYLGTTNYDQVYFLQLDAIGDVYLFGQTLGNYPVTNGTYRNANGRQFIHKLSANLATSVFSTVFGAGRNTVDISPSAFLVDDCQRIYVSGWGGGSNATSYNNGNTFGLPATSNALQTTTDGGDFYLMQLGTNASELLYATFYGGDQGVTGGSTEHVDGGTSRFDKRGFVYQAVCGGCQRKSNFPMPPGANYFSKTNPSPNCNNAAFKFDFVEELSADAGEDKKVCFNGDPLRLEGFPAGGVWSGTGVSVSNGVYWFNTMPELVGNHVLTYTVTGTGACSRNSTMVLTVEPPTEHTITMAANEFCSNSSEPVLMEAQPAGGTFSGKGVVGNTFIPSVAGIGKHTIIYKNTGQNGICGEITKEVTVYIPLLNLGPDTVLCPGSTTPFQLKANFTGGTWSGQHVTADGTFTPPANFTGSVELTYSIATPCIATATRRVQVAPVPIIQAALANPCPNISTISGFAPFNASFTNTTTNATGYVWDFGDGETSEEQTPRHLYTKPGTYKVLLTAMYGNGCEIQQEVAQVVVTESFVPNIITPNGDGKNDTFVQNFSCLPTELVVYNRWGKELYREKEYNQNWDGGVLSEGTYFYILTDTEGKTAKGWVEIVR</sequence>
<dbReference type="InterPro" id="IPR057708">
    <property type="entry name" value="DUF7948"/>
</dbReference>
<evidence type="ECO:0000259" key="1">
    <source>
        <dbReference type="PROSITE" id="PS50093"/>
    </source>
</evidence>
<dbReference type="Pfam" id="PF18911">
    <property type="entry name" value="PKD_4"/>
    <property type="match status" value="1"/>
</dbReference>
<dbReference type="EMBL" id="JBHSYQ010000003">
    <property type="protein sequence ID" value="MFC6997167.1"/>
    <property type="molecule type" value="Genomic_DNA"/>
</dbReference>
<dbReference type="NCBIfam" id="TIGR04131">
    <property type="entry name" value="Bac_Flav_CTERM"/>
    <property type="match status" value="1"/>
</dbReference>
<organism evidence="2 3">
    <name type="scientific">Rufibacter roseus</name>
    <dbReference type="NCBI Taxonomy" id="1567108"/>
    <lineage>
        <taxon>Bacteria</taxon>
        <taxon>Pseudomonadati</taxon>
        <taxon>Bacteroidota</taxon>
        <taxon>Cytophagia</taxon>
        <taxon>Cytophagales</taxon>
        <taxon>Hymenobacteraceae</taxon>
        <taxon>Rufibacter</taxon>
    </lineage>
</organism>
<dbReference type="Pfam" id="PF13585">
    <property type="entry name" value="CHU_C"/>
    <property type="match status" value="1"/>
</dbReference>
<evidence type="ECO:0000313" key="2">
    <source>
        <dbReference type="EMBL" id="MFC6997167.1"/>
    </source>
</evidence>
<dbReference type="InterPro" id="IPR035986">
    <property type="entry name" value="PKD_dom_sf"/>
</dbReference>
<dbReference type="RefSeq" id="WP_161486670.1">
    <property type="nucleotide sequence ID" value="NZ_JBHSYQ010000003.1"/>
</dbReference>
<dbReference type="PROSITE" id="PS50093">
    <property type="entry name" value="PKD"/>
    <property type="match status" value="1"/>
</dbReference>
<protein>
    <submittedName>
        <fullName evidence="2">Gliding motility-associated C-terminal domain-containing protein</fullName>
    </submittedName>
</protein>
<evidence type="ECO:0000313" key="3">
    <source>
        <dbReference type="Proteomes" id="UP001596405"/>
    </source>
</evidence>
<dbReference type="PANTHER" id="PTHR35580:SF1">
    <property type="entry name" value="PHYTASE-LIKE DOMAIN-CONTAINING PROTEIN"/>
    <property type="match status" value="1"/>
</dbReference>
<dbReference type="InterPro" id="IPR000601">
    <property type="entry name" value="PKD_dom"/>
</dbReference>
<feature type="domain" description="PKD" evidence="1">
    <location>
        <begin position="1010"/>
        <end position="1047"/>
    </location>
</feature>
<dbReference type="Proteomes" id="UP001596405">
    <property type="component" value="Unassembled WGS sequence"/>
</dbReference>
<dbReference type="InterPro" id="IPR022409">
    <property type="entry name" value="PKD/Chitinase_dom"/>
</dbReference>
<dbReference type="Gene3D" id="2.60.40.10">
    <property type="entry name" value="Immunoglobulins"/>
    <property type="match status" value="1"/>
</dbReference>
<name>A0ABW2DKT9_9BACT</name>
<proteinExistence type="predicted"/>
<dbReference type="InterPro" id="IPR026341">
    <property type="entry name" value="T9SS_type_B"/>
</dbReference>
<dbReference type="SUPFAM" id="SSF49299">
    <property type="entry name" value="PKD domain"/>
    <property type="match status" value="1"/>
</dbReference>
<gene>
    <name evidence="2" type="ORF">ACFQHR_05995</name>
</gene>
<dbReference type="SMART" id="SM00089">
    <property type="entry name" value="PKD"/>
    <property type="match status" value="1"/>
</dbReference>
<dbReference type="CDD" id="cd00146">
    <property type="entry name" value="PKD"/>
    <property type="match status" value="1"/>
</dbReference>
<dbReference type="InterPro" id="IPR013783">
    <property type="entry name" value="Ig-like_fold"/>
</dbReference>
<dbReference type="InterPro" id="IPR052918">
    <property type="entry name" value="Motility_Chemotaxis_Reg"/>
</dbReference>
<dbReference type="Pfam" id="PF25778">
    <property type="entry name" value="DUF7948"/>
    <property type="match status" value="1"/>
</dbReference>
<comment type="caution">
    <text evidence="2">The sequence shown here is derived from an EMBL/GenBank/DDBJ whole genome shotgun (WGS) entry which is preliminary data.</text>
</comment>
<accession>A0ABW2DKT9</accession>
<keyword evidence="3" id="KW-1185">Reference proteome</keyword>